<evidence type="ECO:0000313" key="3">
    <source>
        <dbReference type="Proteomes" id="UP001204772"/>
    </source>
</evidence>
<reference evidence="2 3" key="1">
    <citation type="submission" date="2022-06" db="EMBL/GenBank/DDBJ databases">
        <title>Runella sp. S5 genome sequencing.</title>
        <authorList>
            <person name="Park S."/>
        </authorList>
    </citation>
    <scope>NUCLEOTIDE SEQUENCE [LARGE SCALE GENOMIC DNA]</scope>
    <source>
        <strain evidence="2 3">S5</strain>
    </source>
</reference>
<gene>
    <name evidence="2" type="ORF">NCI00_20175</name>
</gene>
<dbReference type="RefSeq" id="WP_253530588.1">
    <property type="nucleotide sequence ID" value="NZ_JAMZEL010000009.1"/>
</dbReference>
<protein>
    <submittedName>
        <fullName evidence="2">Uncharacterized protein</fullName>
    </submittedName>
</protein>
<organism evidence="2 3">
    <name type="scientific">Runella salmonicolor</name>
    <dbReference type="NCBI Taxonomy" id="2950278"/>
    <lineage>
        <taxon>Bacteria</taxon>
        <taxon>Pseudomonadati</taxon>
        <taxon>Bacteroidota</taxon>
        <taxon>Cytophagia</taxon>
        <taxon>Cytophagales</taxon>
        <taxon>Spirosomataceae</taxon>
        <taxon>Runella</taxon>
    </lineage>
</organism>
<name>A0ABT1FSP3_9BACT</name>
<dbReference type="EMBL" id="JAMZEL010000009">
    <property type="protein sequence ID" value="MCP1384764.1"/>
    <property type="molecule type" value="Genomic_DNA"/>
</dbReference>
<keyword evidence="1" id="KW-1133">Transmembrane helix</keyword>
<accession>A0ABT1FSP3</accession>
<dbReference type="Proteomes" id="UP001204772">
    <property type="component" value="Unassembled WGS sequence"/>
</dbReference>
<evidence type="ECO:0000256" key="1">
    <source>
        <dbReference type="SAM" id="Phobius"/>
    </source>
</evidence>
<comment type="caution">
    <text evidence="2">The sequence shown here is derived from an EMBL/GenBank/DDBJ whole genome shotgun (WGS) entry which is preliminary data.</text>
</comment>
<feature type="transmembrane region" description="Helical" evidence="1">
    <location>
        <begin position="160"/>
        <end position="184"/>
    </location>
</feature>
<keyword evidence="3" id="KW-1185">Reference proteome</keyword>
<keyword evidence="1" id="KW-0812">Transmembrane</keyword>
<proteinExistence type="predicted"/>
<keyword evidence="1" id="KW-0472">Membrane</keyword>
<feature type="transmembrane region" description="Helical" evidence="1">
    <location>
        <begin position="128"/>
        <end position="148"/>
    </location>
</feature>
<feature type="transmembrane region" description="Helical" evidence="1">
    <location>
        <begin position="72"/>
        <end position="90"/>
    </location>
</feature>
<sequence length="210" mass="25321">MEWEELKNTWKEVTDAENQRFEVSEKALAQLINQRSRSLTDKMLRSFYGEILMVALCFLLVAFVPFPWYFRVASLLIMTLFLLPFFKPFLKFYRFLKNFHQRPIEDLHRTLQGQITMLRDYLRWYRRINLMLTPVAAFGVIWGVMYVFVEEKIIPERSNFVLLVTFVVSVAYALTSIPFVNWYVKRLYGQYLERLEVCLRELEEKNNQDL</sequence>
<evidence type="ECO:0000313" key="2">
    <source>
        <dbReference type="EMBL" id="MCP1384764.1"/>
    </source>
</evidence>
<feature type="transmembrane region" description="Helical" evidence="1">
    <location>
        <begin position="47"/>
        <end position="66"/>
    </location>
</feature>